<dbReference type="InterPro" id="IPR006533">
    <property type="entry name" value="T6SS_Vgr_RhsGE"/>
</dbReference>
<dbReference type="InterPro" id="IPR006531">
    <property type="entry name" value="Gp5/Vgr_OB"/>
</dbReference>
<dbReference type="AlphaFoldDB" id="B4EUE4"/>
<organism evidence="4 5">
    <name type="scientific">Proteus mirabilis (strain HI4320)</name>
    <dbReference type="NCBI Taxonomy" id="529507"/>
    <lineage>
        <taxon>Bacteria</taxon>
        <taxon>Pseudomonadati</taxon>
        <taxon>Pseudomonadota</taxon>
        <taxon>Gammaproteobacteria</taxon>
        <taxon>Enterobacterales</taxon>
        <taxon>Morganellaceae</taxon>
        <taxon>Proteus</taxon>
    </lineage>
</organism>
<dbReference type="Gene3D" id="2.30.110.50">
    <property type="match status" value="1"/>
</dbReference>
<proteinExistence type="inferred from homology"/>
<dbReference type="SUPFAM" id="SSF69279">
    <property type="entry name" value="Phage tail proteins"/>
    <property type="match status" value="2"/>
</dbReference>
<dbReference type="EnsemblBacteria" id="CAR40601">
    <property type="protein sequence ID" value="CAR40601"/>
    <property type="gene ID" value="PMI0208"/>
</dbReference>
<dbReference type="eggNOG" id="COG3501">
    <property type="taxonomic scope" value="Bacteria"/>
</dbReference>
<accession>B4EUE4</accession>
<comment type="similarity">
    <text evidence="1">Belongs to the VgrG protein family.</text>
</comment>
<dbReference type="PANTHER" id="PTHR32305:SF11">
    <property type="entry name" value="TYPE VI SECRETION SYSTEM SPIKE PROTEIN VGRG3"/>
    <property type="match status" value="1"/>
</dbReference>
<dbReference type="Pfam" id="PF04717">
    <property type="entry name" value="Phage_base_V"/>
    <property type="match status" value="1"/>
</dbReference>
<dbReference type="InterPro" id="IPR050708">
    <property type="entry name" value="T6SS_VgrG/RHS"/>
</dbReference>
<dbReference type="SUPFAM" id="SSF69349">
    <property type="entry name" value="Phage fibre proteins"/>
    <property type="match status" value="1"/>
</dbReference>
<evidence type="ECO:0000313" key="5">
    <source>
        <dbReference type="Proteomes" id="UP000008319"/>
    </source>
</evidence>
<dbReference type="KEGG" id="pmr:PMI0208"/>
<dbReference type="PANTHER" id="PTHR32305">
    <property type="match status" value="1"/>
</dbReference>
<dbReference type="Gene3D" id="3.55.50.10">
    <property type="entry name" value="Baseplate protein-like domains"/>
    <property type="match status" value="1"/>
</dbReference>
<evidence type="ECO:0000259" key="2">
    <source>
        <dbReference type="Pfam" id="PF04717"/>
    </source>
</evidence>
<dbReference type="NCBIfam" id="TIGR01646">
    <property type="entry name" value="vgr_GE"/>
    <property type="match status" value="1"/>
</dbReference>
<dbReference type="InterPro" id="IPR037026">
    <property type="entry name" value="Vgr_OB-fold_dom_sf"/>
</dbReference>
<keyword evidence="5" id="KW-1185">Reference proteome</keyword>
<evidence type="ECO:0000256" key="1">
    <source>
        <dbReference type="ARBA" id="ARBA00005558"/>
    </source>
</evidence>
<evidence type="ECO:0000259" key="3">
    <source>
        <dbReference type="Pfam" id="PF22178"/>
    </source>
</evidence>
<feature type="domain" description="Gp5/Type VI secretion system Vgr protein OB-fold" evidence="2">
    <location>
        <begin position="430"/>
        <end position="493"/>
    </location>
</feature>
<dbReference type="Proteomes" id="UP000008319">
    <property type="component" value="Chromosome"/>
</dbReference>
<dbReference type="EMBL" id="AM942759">
    <property type="protein sequence ID" value="CAR40601.1"/>
    <property type="molecule type" value="Genomic_DNA"/>
</dbReference>
<feature type="domain" description="Gp5/Type VI secretion system Vgr C-terminal trimerisation" evidence="3">
    <location>
        <begin position="511"/>
        <end position="615"/>
    </location>
</feature>
<dbReference type="Gene3D" id="2.40.50.230">
    <property type="entry name" value="Gp5 N-terminal domain"/>
    <property type="match status" value="1"/>
</dbReference>
<dbReference type="Gene3D" id="4.10.220.110">
    <property type="match status" value="1"/>
</dbReference>
<dbReference type="NCBIfam" id="TIGR03361">
    <property type="entry name" value="VI_Rhs_Vgr"/>
    <property type="match status" value="1"/>
</dbReference>
<dbReference type="Pfam" id="PF05954">
    <property type="entry name" value="Phage_GPD"/>
    <property type="match status" value="1"/>
</dbReference>
<dbReference type="InterPro" id="IPR017847">
    <property type="entry name" value="T6SS_RhsGE_Vgr_subset"/>
</dbReference>
<gene>
    <name evidence="4" type="ordered locus">PMI0208</name>
</gene>
<evidence type="ECO:0000313" key="4">
    <source>
        <dbReference type="EMBL" id="CAR40601.1"/>
    </source>
</evidence>
<dbReference type="HOGENOM" id="CLU_004121_7_2_6"/>
<dbReference type="Pfam" id="PF22178">
    <property type="entry name" value="Gp5_trimer_C"/>
    <property type="match status" value="1"/>
</dbReference>
<reference evidence="4 5" key="1">
    <citation type="journal article" date="2008" name="J. Bacteriol.">
        <title>Complete genome sequence of uropathogenic Proteus mirabilis, a master of both adherence and motility.</title>
        <authorList>
            <person name="Pearson M.M."/>
            <person name="Sebaihia M."/>
            <person name="Churcher C."/>
            <person name="Quail M.A."/>
            <person name="Seshasayee A.S."/>
            <person name="Luscombe N.M."/>
            <person name="Abdellah Z."/>
            <person name="Arrosmith C."/>
            <person name="Atkin B."/>
            <person name="Chillingworth T."/>
            <person name="Hauser H."/>
            <person name="Jagels K."/>
            <person name="Moule S."/>
            <person name="Mungall K."/>
            <person name="Norbertczak H."/>
            <person name="Rabbinowitsch E."/>
            <person name="Walker D."/>
            <person name="Whithead S."/>
            <person name="Thomson N.R."/>
            <person name="Rather P.N."/>
            <person name="Parkhill J."/>
            <person name="Mobley H.L."/>
        </authorList>
    </citation>
    <scope>NUCLEOTIDE SEQUENCE [LARGE SCALE GENOMIC DNA]</scope>
    <source>
        <strain evidence="4 5">HI4320</strain>
    </source>
</reference>
<dbReference type="InterPro" id="IPR054030">
    <property type="entry name" value="Gp5_Vgr_C"/>
</dbReference>
<name>B4EUE4_PROMH</name>
<protein>
    <submittedName>
        <fullName evidence="4">VgrG-like protein</fullName>
    </submittedName>
</protein>
<dbReference type="SUPFAM" id="SSF69255">
    <property type="entry name" value="gp5 N-terminal domain-like"/>
    <property type="match status" value="1"/>
</dbReference>
<sequence length="708" mass="79980">MSTDEANNTPKPRLILDEPVLSHSSGIMISAAEQRARIQRHVELLDMLEQGLLKTGLVFTCQVAGLADDTFQVTQFDLNEGLSELFTLTIQVVSTQSDIDFSYYLGGASSLTVRRNGKKIRTVQGLLSSAEQSNTDGIKTWYQLEIRPEMWVMTLNQDSRIFQHKTVPEILKHLLDEAHIKYDNRLYQPELHQPRHYVTQKRESAYDFWCRLAFEEGINFWFEEGPKLFYSDNHLGMTAGITLTYNPQSETDITDSTATKWRYIERLCSDVRIDKDYNQIRPSYPLSQQTTGKNHQQHPIFESYGRFQEDAQGQPFNQLRYEQSQNHRQTGYAQTNCFALMPGKIFTLTNHPCTRMNECWQVVSVTHHGVQPLGDNSEGQGTQLSNHVTFIPSMQEWRPPFHYKPLADGDELATVVGPDGEEIYTNEQGAVKVYFHWDRRGTPDHSGSCWLRVAQGWSGNGFGFIAIPRVGQEVIVSYLNGDIDRPIITGCTYNGRNTPPLDLPKEKTKTTFRSKTHKGTGFNELRFEDAGGREEVYLHAQNDLNIHVQHDSHWHTEHDVRQRIDNQRVTEIAGDEHFILKGTQKSLIEGNVSLQIKGAKHCKVNDALIAESGKETHFKSGGKIILEAVSEITLKVGSSFIRLTPNAIFTSGNLDIGSSGPGIGQDPNIQLPDGVTPFEQPLFAIKKYCVLTANEAGSLLIKPAKDEN</sequence>